<proteinExistence type="predicted"/>
<dbReference type="InParanoid" id="G0PN47"/>
<dbReference type="HOGENOM" id="CLU_199962_0_0_1"/>
<gene>
    <name evidence="1" type="ORF">CAEBREN_28271</name>
</gene>
<dbReference type="EMBL" id="GL381679">
    <property type="protein sequence ID" value="EGT39935.1"/>
    <property type="molecule type" value="Genomic_DNA"/>
</dbReference>
<sequence>IKEFIEHGVAELWMRDGHIKRGEHAFDGLETCVTKKKVQPNMDKGHYVEGVTVPFGQLPSDTILEDDYPFYS</sequence>
<evidence type="ECO:0000313" key="1">
    <source>
        <dbReference type="EMBL" id="EGT39935.1"/>
    </source>
</evidence>
<feature type="non-terminal residue" evidence="1">
    <location>
        <position position="1"/>
    </location>
</feature>
<accession>G0PN47</accession>
<dbReference type="AlphaFoldDB" id="G0PN47"/>
<dbReference type="OrthoDB" id="5876545at2759"/>
<dbReference type="Proteomes" id="UP000008068">
    <property type="component" value="Unassembled WGS sequence"/>
</dbReference>
<organism evidence="2">
    <name type="scientific">Caenorhabditis brenneri</name>
    <name type="common">Nematode worm</name>
    <dbReference type="NCBI Taxonomy" id="135651"/>
    <lineage>
        <taxon>Eukaryota</taxon>
        <taxon>Metazoa</taxon>
        <taxon>Ecdysozoa</taxon>
        <taxon>Nematoda</taxon>
        <taxon>Chromadorea</taxon>
        <taxon>Rhabditida</taxon>
        <taxon>Rhabditina</taxon>
        <taxon>Rhabditomorpha</taxon>
        <taxon>Rhabditoidea</taxon>
        <taxon>Rhabditidae</taxon>
        <taxon>Peloderinae</taxon>
        <taxon>Caenorhabditis</taxon>
    </lineage>
</organism>
<keyword evidence="2" id="KW-1185">Reference proteome</keyword>
<name>G0PN47_CAEBE</name>
<protein>
    <submittedName>
        <fullName evidence="1">Uncharacterized protein</fullName>
    </submittedName>
</protein>
<evidence type="ECO:0000313" key="2">
    <source>
        <dbReference type="Proteomes" id="UP000008068"/>
    </source>
</evidence>
<reference evidence="2" key="1">
    <citation type="submission" date="2011-07" db="EMBL/GenBank/DDBJ databases">
        <authorList>
            <consortium name="Caenorhabditis brenneri Sequencing and Analysis Consortium"/>
            <person name="Wilson R.K."/>
        </authorList>
    </citation>
    <scope>NUCLEOTIDE SEQUENCE [LARGE SCALE GENOMIC DNA]</scope>
    <source>
        <strain evidence="2">PB2801</strain>
    </source>
</reference>